<dbReference type="Gene3D" id="1.20.1250.20">
    <property type="entry name" value="MFS general substrate transporter like domains"/>
    <property type="match status" value="1"/>
</dbReference>
<feature type="transmembrane region" description="Helical" evidence="1">
    <location>
        <begin position="21"/>
        <end position="40"/>
    </location>
</feature>
<protein>
    <recommendedName>
        <fullName evidence="3">Major facilitator superfamily (MFS) profile domain-containing protein</fullName>
    </recommendedName>
</protein>
<dbReference type="InterPro" id="IPR036259">
    <property type="entry name" value="MFS_trans_sf"/>
</dbReference>
<feature type="transmembrane region" description="Helical" evidence="1">
    <location>
        <begin position="249"/>
        <end position="268"/>
    </location>
</feature>
<dbReference type="GO" id="GO:0022857">
    <property type="term" value="F:transmembrane transporter activity"/>
    <property type="evidence" value="ECO:0007669"/>
    <property type="project" value="InterPro"/>
</dbReference>
<dbReference type="Pfam" id="PF07690">
    <property type="entry name" value="MFS_1"/>
    <property type="match status" value="1"/>
</dbReference>
<dbReference type="SUPFAM" id="SSF103473">
    <property type="entry name" value="MFS general substrate transporter"/>
    <property type="match status" value="1"/>
</dbReference>
<evidence type="ECO:0008006" key="3">
    <source>
        <dbReference type="Google" id="ProtNLM"/>
    </source>
</evidence>
<feature type="transmembrane region" description="Helical" evidence="1">
    <location>
        <begin position="210"/>
        <end position="229"/>
    </location>
</feature>
<dbReference type="EMBL" id="SNRY01002777">
    <property type="protein sequence ID" value="KAA6323550.1"/>
    <property type="molecule type" value="Genomic_DNA"/>
</dbReference>
<keyword evidence="1" id="KW-0472">Membrane</keyword>
<feature type="transmembrane region" description="Helical" evidence="1">
    <location>
        <begin position="275"/>
        <end position="295"/>
    </location>
</feature>
<comment type="caution">
    <text evidence="2">The sequence shown here is derived from an EMBL/GenBank/DDBJ whole genome shotgun (WGS) entry which is preliminary data.</text>
</comment>
<dbReference type="PANTHER" id="PTHR23531">
    <property type="entry name" value="QUINOLENE RESISTANCE PROTEIN NORA"/>
    <property type="match status" value="1"/>
</dbReference>
<name>A0A5J4QRN6_9ZZZZ</name>
<keyword evidence="1" id="KW-1133">Transmembrane helix</keyword>
<feature type="transmembrane region" description="Helical" evidence="1">
    <location>
        <begin position="139"/>
        <end position="162"/>
    </location>
</feature>
<organism evidence="2">
    <name type="scientific">termite gut metagenome</name>
    <dbReference type="NCBI Taxonomy" id="433724"/>
    <lineage>
        <taxon>unclassified sequences</taxon>
        <taxon>metagenomes</taxon>
        <taxon>organismal metagenomes</taxon>
    </lineage>
</organism>
<dbReference type="AlphaFoldDB" id="A0A5J4QRN6"/>
<dbReference type="InterPro" id="IPR011701">
    <property type="entry name" value="MFS"/>
</dbReference>
<evidence type="ECO:0000256" key="1">
    <source>
        <dbReference type="SAM" id="Phobius"/>
    </source>
</evidence>
<accession>A0A5J4QRN6</accession>
<feature type="transmembrane region" description="Helical" evidence="1">
    <location>
        <begin position="339"/>
        <end position="360"/>
    </location>
</feature>
<reference evidence="2" key="1">
    <citation type="submission" date="2019-03" db="EMBL/GenBank/DDBJ databases">
        <title>Single cell metagenomics reveals metabolic interactions within the superorganism composed of flagellate Streblomastix strix and complex community of Bacteroidetes bacteria on its surface.</title>
        <authorList>
            <person name="Treitli S.C."/>
            <person name="Kolisko M."/>
            <person name="Husnik F."/>
            <person name="Keeling P."/>
            <person name="Hampl V."/>
        </authorList>
    </citation>
    <scope>NUCLEOTIDE SEQUENCE</scope>
    <source>
        <strain evidence="2">STM</strain>
    </source>
</reference>
<sequence>MEINQVSSLWTSSFKRFCFSNYLMFLSWYMLLPVLPSVMIERLELYSFSGGIICLLLTGAMLVLGPFYNYWVDIYKRKYMYMLSLIVIISILFCYNIINNEAELWMLCLAQGMAFGVGTTGIFTLSIDLTVSTQRSAGNLIFSWLARLGMLSGIALGTVLYLQYNFETVILFAAIAEIISLFNILTTYVPFRAPIGVRICSFDRFLLLRGWLPMLNLIFVAVVPGLLIIPSVNDVEIYSFMTYEVMIPYFAVAGMFFLLSICFIRFAWKDKTDIYAQTLVGLMMLFTAMLLPLFFVSNVLVLFISFALLGSGLGFVTPKFLIMFAMLSKHCQRGTGNMTHLLGWEIGISLGIAISYYFVINSLSETIFLAGLMFSALALFLFMWGTYPYLKKKKVR</sequence>
<evidence type="ECO:0000313" key="2">
    <source>
        <dbReference type="EMBL" id="KAA6323550.1"/>
    </source>
</evidence>
<feature type="transmembrane region" description="Helical" evidence="1">
    <location>
        <begin position="46"/>
        <end position="67"/>
    </location>
</feature>
<feature type="transmembrane region" description="Helical" evidence="1">
    <location>
        <begin position="366"/>
        <end position="390"/>
    </location>
</feature>
<feature type="transmembrane region" description="Helical" evidence="1">
    <location>
        <begin position="79"/>
        <end position="98"/>
    </location>
</feature>
<feature type="transmembrane region" description="Helical" evidence="1">
    <location>
        <begin position="104"/>
        <end position="127"/>
    </location>
</feature>
<feature type="transmembrane region" description="Helical" evidence="1">
    <location>
        <begin position="168"/>
        <end position="189"/>
    </location>
</feature>
<dbReference type="InterPro" id="IPR052714">
    <property type="entry name" value="MFS_Exporter"/>
</dbReference>
<keyword evidence="1" id="KW-0812">Transmembrane</keyword>
<proteinExistence type="predicted"/>
<gene>
    <name evidence="2" type="ORF">EZS27_027023</name>
</gene>
<dbReference type="PANTHER" id="PTHR23531:SF1">
    <property type="entry name" value="QUINOLENE RESISTANCE PROTEIN NORA"/>
    <property type="match status" value="1"/>
</dbReference>
<feature type="transmembrane region" description="Helical" evidence="1">
    <location>
        <begin position="301"/>
        <end position="327"/>
    </location>
</feature>